<dbReference type="AlphaFoldDB" id="A0ABD3J224"/>
<keyword evidence="3" id="KW-1185">Reference proteome</keyword>
<evidence type="ECO:0000256" key="1">
    <source>
        <dbReference type="SAM" id="MobiDB-lite"/>
    </source>
</evidence>
<dbReference type="Pfam" id="PF15697">
    <property type="entry name" value="DUF4666"/>
    <property type="match status" value="1"/>
</dbReference>
<evidence type="ECO:0000313" key="2">
    <source>
        <dbReference type="EMBL" id="KAL3720201.1"/>
    </source>
</evidence>
<name>A0ABD3J224_EUCGL</name>
<dbReference type="PANTHER" id="PTHR33730">
    <property type="entry name" value="OS05G0542732 PROTEIN-RELATED"/>
    <property type="match status" value="1"/>
</dbReference>
<dbReference type="InterPro" id="IPR031421">
    <property type="entry name" value="DUF4666"/>
</dbReference>
<evidence type="ECO:0000313" key="3">
    <source>
        <dbReference type="Proteomes" id="UP001634007"/>
    </source>
</evidence>
<proteinExistence type="predicted"/>
<accession>A0ABD3J224</accession>
<organism evidence="2 3">
    <name type="scientific">Eucalyptus globulus</name>
    <name type="common">Tasmanian blue gum</name>
    <dbReference type="NCBI Taxonomy" id="34317"/>
    <lineage>
        <taxon>Eukaryota</taxon>
        <taxon>Viridiplantae</taxon>
        <taxon>Streptophyta</taxon>
        <taxon>Embryophyta</taxon>
        <taxon>Tracheophyta</taxon>
        <taxon>Spermatophyta</taxon>
        <taxon>Magnoliopsida</taxon>
        <taxon>eudicotyledons</taxon>
        <taxon>Gunneridae</taxon>
        <taxon>Pentapetalae</taxon>
        <taxon>rosids</taxon>
        <taxon>malvids</taxon>
        <taxon>Myrtales</taxon>
        <taxon>Myrtaceae</taxon>
        <taxon>Myrtoideae</taxon>
        <taxon>Eucalypteae</taxon>
        <taxon>Eucalyptus</taxon>
    </lineage>
</organism>
<reference evidence="2 3" key="1">
    <citation type="submission" date="2024-11" db="EMBL/GenBank/DDBJ databases">
        <title>Chromosome-level genome assembly of Eucalyptus globulus Labill. provides insights into its genome evolution.</title>
        <authorList>
            <person name="Li X."/>
        </authorList>
    </citation>
    <scope>NUCLEOTIDE SEQUENCE [LARGE SCALE GENOMIC DNA]</scope>
    <source>
        <strain evidence="2">CL2024</strain>
        <tissue evidence="2">Fresh tender leaves</tissue>
    </source>
</reference>
<protein>
    <submittedName>
        <fullName evidence="2">Uncharacterized protein</fullName>
    </submittedName>
</protein>
<sequence length="94" mass="10437">MTTLQRSAVSFRRQGSSGRIWNDLEIPERKSGMLNAAKNTGLDQEVVANDRRKDPKDDDLRLAHSLSPEPGDRVHKCSLSTIFGRCGGSPRSRT</sequence>
<dbReference type="Proteomes" id="UP001634007">
    <property type="component" value="Unassembled WGS sequence"/>
</dbReference>
<feature type="region of interest" description="Disordered" evidence="1">
    <location>
        <begin position="35"/>
        <end position="71"/>
    </location>
</feature>
<dbReference type="EMBL" id="JBJKBG010000010">
    <property type="protein sequence ID" value="KAL3720201.1"/>
    <property type="molecule type" value="Genomic_DNA"/>
</dbReference>
<feature type="compositionally biased region" description="Basic and acidic residues" evidence="1">
    <location>
        <begin position="48"/>
        <end position="62"/>
    </location>
</feature>
<comment type="caution">
    <text evidence="2">The sequence shown here is derived from an EMBL/GenBank/DDBJ whole genome shotgun (WGS) entry which is preliminary data.</text>
</comment>
<gene>
    <name evidence="2" type="ORF">ACJRO7_005087</name>
</gene>